<accession>A0AAD6F9F4</accession>
<dbReference type="AlphaFoldDB" id="A0AAD6F9F4"/>
<dbReference type="EMBL" id="JAPTMU010000021">
    <property type="protein sequence ID" value="KAJ4925453.1"/>
    <property type="molecule type" value="Genomic_DNA"/>
</dbReference>
<sequence>MWYRVVCRRAVEELLKETDRARVRAETMGPAGWCMGARYLQSAIDLLKIPQAAEDPGNWALSGLQTVKPMAWSLQSHMVSK</sequence>
<evidence type="ECO:0000313" key="1">
    <source>
        <dbReference type="EMBL" id="KAJ4925453.1"/>
    </source>
</evidence>
<proteinExistence type="predicted"/>
<name>A0AAD6F9F4_9TELE</name>
<organism evidence="1 2">
    <name type="scientific">Pogonophryne albipinna</name>
    <dbReference type="NCBI Taxonomy" id="1090488"/>
    <lineage>
        <taxon>Eukaryota</taxon>
        <taxon>Metazoa</taxon>
        <taxon>Chordata</taxon>
        <taxon>Craniata</taxon>
        <taxon>Vertebrata</taxon>
        <taxon>Euteleostomi</taxon>
        <taxon>Actinopterygii</taxon>
        <taxon>Neopterygii</taxon>
        <taxon>Teleostei</taxon>
        <taxon>Neoteleostei</taxon>
        <taxon>Acanthomorphata</taxon>
        <taxon>Eupercaria</taxon>
        <taxon>Perciformes</taxon>
        <taxon>Notothenioidei</taxon>
        <taxon>Pogonophryne</taxon>
    </lineage>
</organism>
<reference evidence="1" key="1">
    <citation type="submission" date="2022-11" db="EMBL/GenBank/DDBJ databases">
        <title>Chromosome-level genome of Pogonophryne albipinna.</title>
        <authorList>
            <person name="Jo E."/>
        </authorList>
    </citation>
    <scope>NUCLEOTIDE SEQUENCE</scope>
    <source>
        <strain evidence="1">SGF0006</strain>
        <tissue evidence="1">Muscle</tissue>
    </source>
</reference>
<comment type="caution">
    <text evidence="1">The sequence shown here is derived from an EMBL/GenBank/DDBJ whole genome shotgun (WGS) entry which is preliminary data.</text>
</comment>
<dbReference type="Proteomes" id="UP001219934">
    <property type="component" value="Unassembled WGS sequence"/>
</dbReference>
<evidence type="ECO:0000313" key="2">
    <source>
        <dbReference type="Proteomes" id="UP001219934"/>
    </source>
</evidence>
<gene>
    <name evidence="1" type="ORF">JOQ06_018183</name>
</gene>
<protein>
    <submittedName>
        <fullName evidence="1">Uncharacterized protein</fullName>
    </submittedName>
</protein>
<keyword evidence="2" id="KW-1185">Reference proteome</keyword>